<dbReference type="InParanoid" id="A0A1X7VEH3"/>
<name>A0A1X7VEH3_AMPQE</name>
<accession>A0A1X7VEH3</accession>
<dbReference type="EnsemblMetazoa" id="Aqu2.1.38710_001">
    <property type="protein sequence ID" value="Aqu2.1.38710_001"/>
    <property type="gene ID" value="Aqu2.1.38710"/>
</dbReference>
<sequence length="30" mass="3756">MKKIFNLILFHSHHDLPLLKAFHYEPHDQW</sequence>
<organism evidence="1">
    <name type="scientific">Amphimedon queenslandica</name>
    <name type="common">Sponge</name>
    <dbReference type="NCBI Taxonomy" id="400682"/>
    <lineage>
        <taxon>Eukaryota</taxon>
        <taxon>Metazoa</taxon>
        <taxon>Porifera</taxon>
        <taxon>Demospongiae</taxon>
        <taxon>Heteroscleromorpha</taxon>
        <taxon>Haplosclerida</taxon>
        <taxon>Niphatidae</taxon>
        <taxon>Amphimedon</taxon>
    </lineage>
</organism>
<reference evidence="1" key="1">
    <citation type="submission" date="2017-05" db="UniProtKB">
        <authorList>
            <consortium name="EnsemblMetazoa"/>
        </authorList>
    </citation>
    <scope>IDENTIFICATION</scope>
</reference>
<proteinExistence type="predicted"/>
<dbReference type="AlphaFoldDB" id="A0A1X7VEH3"/>
<evidence type="ECO:0000313" key="1">
    <source>
        <dbReference type="EnsemblMetazoa" id="Aqu2.1.38710_001"/>
    </source>
</evidence>
<protein>
    <submittedName>
        <fullName evidence="1">Uncharacterized protein</fullName>
    </submittedName>
</protein>